<keyword evidence="1" id="KW-0732">Signal</keyword>
<evidence type="ECO:0008006" key="4">
    <source>
        <dbReference type="Google" id="ProtNLM"/>
    </source>
</evidence>
<evidence type="ECO:0000256" key="1">
    <source>
        <dbReference type="SAM" id="SignalP"/>
    </source>
</evidence>
<proteinExistence type="predicted"/>
<dbReference type="Gene3D" id="1.25.40.10">
    <property type="entry name" value="Tetratricopeptide repeat domain"/>
    <property type="match status" value="1"/>
</dbReference>
<dbReference type="KEGG" id="scor:J3U87_13155"/>
<accession>A0A8A4TTU8</accession>
<sequence length="1230" mass="139990">MNDRMNFFRRIPNGRDILLVALCTLTVMAQPLWAQADGDVERGWHLLADKNDMTGARGAFKPGKERGETLASIGWFLSFTGNGPTQELEDAALSVMRANPGGNASEFVLKWMSENRDCLPTWGAEAAALFDENVVTNPELMAHYANMRRFSSRAQKARPPFAQIAGEAAFITDWKISNRFGHYPIPAFDHTWPAEKADWWKDARDYHTRTGVVVPPNAVSGGGVLYAFSRFDNPADQDVLFRLFTYHNASIYLNGKLLAHFPLLEEYGSNIRHLRRRLPAGSYEVVIKTTQTRGNNGQFSLQVTADKQPSFPEPGKPQTDLAGSWDKVEHIQVGLAAELEGDSSEMADFLRAILAEKDKNDEQTVSLLEKVFEKHPQSVLVGTQLSAVYMSMVKFLPQEDQLSRAFQILFTLSQLEAPNLEAKLSLALLLNRANKTRDALGLMDLVVKENPAYCEAIESLMVFSTKENLFDIRQASLRHLEDLGPNHRWAQKLLAREFNRDGNLNRTREILENLADLLPWEGYVAELHEMNENYEAAIEDLLKRWAIFEDRDYYPYAISRDYAKLGNTAKQREWLLKTLEVNSLHEEAILDLVNLNCYEGKLDAAQKLLRDYLLIEPANATFRQRLSHLEGRTAFEEFRVDSTQIIADAKNKPISEGADSELLLDQLMVRLFPDGSQMRYTHLVTRVLTKDGVDVESEVRLPGEDLEILELRTIKQDGSVFYPESFEHKSTISLSGIGVGDFIDEEHIEYLPPAYYDKDGLDGFMTFIFQGIDRIYHHSELVLIYPEELDPEPVLLARNMPEDQPQITVVDGLKYVRWLTKDMPPLHVESGMPPANYLQPVASFYYNTDWREIRDFYHHAVRLRMGLVNRLETQVDSWRALDKKPRELAQHIYEEVTDRIEPNGRFYNDVNLVWESKAGNPTLLLASVYRSLGIPCDIILCSPERMRHYTFDTPLPSLSYALLRLQFGDETLWVDANQKNLPFGYVPFSFRDSRGVLLSNGDPLFVTIPGYPDDSERVESEYRFTLNPDGSVEATGAERFFGMTAAQLVESWASLNKPETMQRVEAGINQNYPGAVVSKAGPTEDLPRGEFEITNAFSHDHLAKQVEGGLEVPFLLPKTPLLERYGQLPSRQTPIFIAQPHYNVSSLVLTLPEGMEWQNEPLKFERKAPFGDYALQVERVNERELKVSRTYHLGSQFIQPEQYQDFLVFCKAMVENEDLTFKAVKVLGAP</sequence>
<reference evidence="2" key="1">
    <citation type="submission" date="2021-03" db="EMBL/GenBank/DDBJ databases">
        <title>Acanthopleuribacteraceae sp. M133.</title>
        <authorList>
            <person name="Wang G."/>
        </authorList>
    </citation>
    <scope>NUCLEOTIDE SEQUENCE</scope>
    <source>
        <strain evidence="2">M133</strain>
    </source>
</reference>
<evidence type="ECO:0000313" key="3">
    <source>
        <dbReference type="Proteomes" id="UP000663929"/>
    </source>
</evidence>
<feature type="chain" id="PRO_5035323033" description="DUF3857 domain-containing protein" evidence="1">
    <location>
        <begin position="30"/>
        <end position="1230"/>
    </location>
</feature>
<gene>
    <name evidence="2" type="ORF">J3U87_13155</name>
</gene>
<dbReference type="AlphaFoldDB" id="A0A8A4TTU8"/>
<organism evidence="2 3">
    <name type="scientific">Sulfidibacter corallicola</name>
    <dbReference type="NCBI Taxonomy" id="2818388"/>
    <lineage>
        <taxon>Bacteria</taxon>
        <taxon>Pseudomonadati</taxon>
        <taxon>Acidobacteriota</taxon>
        <taxon>Holophagae</taxon>
        <taxon>Acanthopleuribacterales</taxon>
        <taxon>Acanthopleuribacteraceae</taxon>
        <taxon>Sulfidibacter</taxon>
    </lineage>
</organism>
<dbReference type="Proteomes" id="UP000663929">
    <property type="component" value="Chromosome"/>
</dbReference>
<feature type="signal peptide" evidence="1">
    <location>
        <begin position="1"/>
        <end position="29"/>
    </location>
</feature>
<name>A0A8A4TTU8_SULCO</name>
<dbReference type="EMBL" id="CP071793">
    <property type="protein sequence ID" value="QTD53396.1"/>
    <property type="molecule type" value="Genomic_DNA"/>
</dbReference>
<protein>
    <recommendedName>
        <fullName evidence="4">DUF3857 domain-containing protein</fullName>
    </recommendedName>
</protein>
<dbReference type="Gene3D" id="2.60.120.1130">
    <property type="match status" value="1"/>
</dbReference>
<dbReference type="RefSeq" id="WP_237383499.1">
    <property type="nucleotide sequence ID" value="NZ_CP071793.1"/>
</dbReference>
<dbReference type="InterPro" id="IPR011990">
    <property type="entry name" value="TPR-like_helical_dom_sf"/>
</dbReference>
<evidence type="ECO:0000313" key="2">
    <source>
        <dbReference type="EMBL" id="QTD53396.1"/>
    </source>
</evidence>
<dbReference type="SUPFAM" id="SSF48452">
    <property type="entry name" value="TPR-like"/>
    <property type="match status" value="1"/>
</dbReference>
<dbReference type="Gene3D" id="2.60.40.3140">
    <property type="match status" value="1"/>
</dbReference>
<keyword evidence="3" id="KW-1185">Reference proteome</keyword>